<evidence type="ECO:0000313" key="3">
    <source>
        <dbReference type="Proteomes" id="UP000694408"/>
    </source>
</evidence>
<organism evidence="2 3">
    <name type="scientific">Junco hyemalis</name>
    <name type="common">Dark-eyed junco</name>
    <dbReference type="NCBI Taxonomy" id="40217"/>
    <lineage>
        <taxon>Eukaryota</taxon>
        <taxon>Metazoa</taxon>
        <taxon>Chordata</taxon>
        <taxon>Craniata</taxon>
        <taxon>Vertebrata</taxon>
        <taxon>Euteleostomi</taxon>
        <taxon>Archelosauria</taxon>
        <taxon>Archosauria</taxon>
        <taxon>Dinosauria</taxon>
        <taxon>Saurischia</taxon>
        <taxon>Theropoda</taxon>
        <taxon>Coelurosauria</taxon>
        <taxon>Aves</taxon>
        <taxon>Neognathae</taxon>
        <taxon>Neoaves</taxon>
        <taxon>Telluraves</taxon>
        <taxon>Australaves</taxon>
        <taxon>Passeriformes</taxon>
        <taxon>Passerellidae</taxon>
        <taxon>Junco</taxon>
    </lineage>
</organism>
<dbReference type="AlphaFoldDB" id="A0A8C5IWG9"/>
<feature type="region of interest" description="Disordered" evidence="1">
    <location>
        <begin position="258"/>
        <end position="282"/>
    </location>
</feature>
<reference evidence="2" key="1">
    <citation type="submission" date="2025-08" db="UniProtKB">
        <authorList>
            <consortium name="Ensembl"/>
        </authorList>
    </citation>
    <scope>IDENTIFICATION</scope>
</reference>
<sequence length="282" mass="30860">MIWAQPRSPGMPWRPQFHGHQFHGHHDILWDNALQHLSHLSHTATVTLGPSSHPHLSLGMGLGSVLNTSRGHQRPLPTMGATAVTPRVAQRDPGVAQRDPGVAQRDPRVALRDPRVAQRDPRVALRDPLAVPGGTHCRGKGALPAIPTCSCCRALTKAFLRRFVCSALSAFFWLEVWHCSHRMRPPFSCFQCGVKSVRHCAHTNGSTRGTAGALFPATQPGSAPTRGAGFWGERLKIPTEIAKKLGRNIEMFDQNPANLTEPCESAKNPASRQNSMFRAESL</sequence>
<dbReference type="Ensembl" id="ENSJHYT00000012234.1">
    <property type="protein sequence ID" value="ENSJHYP00000010104.1"/>
    <property type="gene ID" value="ENSJHYG00000007930.1"/>
</dbReference>
<dbReference type="Proteomes" id="UP000694408">
    <property type="component" value="Unplaced"/>
</dbReference>
<protein>
    <submittedName>
        <fullName evidence="2">Uncharacterized protein</fullName>
    </submittedName>
</protein>
<keyword evidence="3" id="KW-1185">Reference proteome</keyword>
<proteinExistence type="predicted"/>
<accession>A0A8C5IWG9</accession>
<name>A0A8C5IWG9_JUNHY</name>
<evidence type="ECO:0000313" key="2">
    <source>
        <dbReference type="Ensembl" id="ENSJHYP00000010104.1"/>
    </source>
</evidence>
<evidence type="ECO:0000256" key="1">
    <source>
        <dbReference type="SAM" id="MobiDB-lite"/>
    </source>
</evidence>
<reference evidence="2" key="2">
    <citation type="submission" date="2025-09" db="UniProtKB">
        <authorList>
            <consortium name="Ensembl"/>
        </authorList>
    </citation>
    <scope>IDENTIFICATION</scope>
</reference>